<name>A0A939NLV7_STAXY</name>
<dbReference type="GO" id="GO:0047355">
    <property type="term" value="F:CDP-glycerol glycerophosphotransferase activity"/>
    <property type="evidence" value="ECO:0007669"/>
    <property type="project" value="InterPro"/>
</dbReference>
<accession>A0A939NLV7</accession>
<dbReference type="GO" id="GO:0016020">
    <property type="term" value="C:membrane"/>
    <property type="evidence" value="ECO:0007669"/>
    <property type="project" value="InterPro"/>
</dbReference>
<comment type="caution">
    <text evidence="1">The sequence shown here is derived from an EMBL/GenBank/DDBJ whole genome shotgun (WGS) entry which is preliminary data.</text>
</comment>
<dbReference type="InterPro" id="IPR043149">
    <property type="entry name" value="TagF_N"/>
</dbReference>
<reference evidence="1" key="1">
    <citation type="submission" date="2021-03" db="EMBL/GenBank/DDBJ databases">
        <title>Molecular epidemiology and mechanisms of colistin and carbapenem resistance in Enterobacteriaceae from clinical isolates, the environment and porcine samples in Pretoria, South Africa.</title>
        <authorList>
            <person name="Bogoshi D."/>
            <person name="Mbelle N.M."/>
            <person name="Naidoo V."/>
            <person name="Osei Sekyere J."/>
        </authorList>
    </citation>
    <scope>NUCLEOTIDE SEQUENCE</scope>
    <source>
        <strain evidence="1">ESB009</strain>
    </source>
</reference>
<gene>
    <name evidence="1" type="ORF">J4710_07685</name>
</gene>
<proteinExistence type="predicted"/>
<dbReference type="AlphaFoldDB" id="A0A939NLV7"/>
<evidence type="ECO:0000313" key="1">
    <source>
        <dbReference type="EMBL" id="MBO1919965.1"/>
    </source>
</evidence>
<organism evidence="1">
    <name type="scientific">Staphylococcus xylosus</name>
    <dbReference type="NCBI Taxonomy" id="1288"/>
    <lineage>
        <taxon>Bacteria</taxon>
        <taxon>Bacillati</taxon>
        <taxon>Bacillota</taxon>
        <taxon>Bacilli</taxon>
        <taxon>Bacillales</taxon>
        <taxon>Staphylococcaceae</taxon>
        <taxon>Staphylococcus</taxon>
    </lineage>
</organism>
<dbReference type="EMBL" id="JAGETT010000045">
    <property type="protein sequence ID" value="MBO1919965.1"/>
    <property type="molecule type" value="Genomic_DNA"/>
</dbReference>
<protein>
    <submittedName>
        <fullName evidence="1">CDP-glycerol glycerophosphotransferase family protein</fullName>
    </submittedName>
</protein>
<sequence>MAKSKYLICNSTFSDYFVRKPEQKYLQTTHGIFTKLLVVTVMVVKWE</sequence>
<dbReference type="Pfam" id="PF04464">
    <property type="entry name" value="Glyphos_transf"/>
    <property type="match status" value="1"/>
</dbReference>
<dbReference type="InterPro" id="IPR007554">
    <property type="entry name" value="Glycerophosphate_synth"/>
</dbReference>
<dbReference type="Gene3D" id="3.40.50.11820">
    <property type="match status" value="1"/>
</dbReference>